<evidence type="ECO:0000256" key="4">
    <source>
        <dbReference type="ARBA" id="ARBA00022801"/>
    </source>
</evidence>
<dbReference type="Proteomes" id="UP000515563">
    <property type="component" value="Chromosome"/>
</dbReference>
<dbReference type="InterPro" id="IPR040921">
    <property type="entry name" value="Peptidase_S66C"/>
</dbReference>
<dbReference type="InterPro" id="IPR040449">
    <property type="entry name" value="Peptidase_S66_N"/>
</dbReference>
<keyword evidence="5" id="KW-0720">Serine protease</keyword>
<dbReference type="InterPro" id="IPR003507">
    <property type="entry name" value="S66_fam"/>
</dbReference>
<dbReference type="Pfam" id="PF02016">
    <property type="entry name" value="Peptidase_S66"/>
    <property type="match status" value="1"/>
</dbReference>
<dbReference type="RefSeq" id="WP_185448170.1">
    <property type="nucleotide sequence ID" value="NZ_CP043661.1"/>
</dbReference>
<reference evidence="10" key="1">
    <citation type="submission" date="2019-09" db="EMBL/GenBank/DDBJ databases">
        <title>Antimicrobial potential of Antarctic Bacteria.</title>
        <authorList>
            <person name="Benaud N."/>
            <person name="Edwards R.J."/>
            <person name="Ferrari B.C."/>
        </authorList>
    </citation>
    <scope>NUCLEOTIDE SEQUENCE [LARGE SCALE GENOMIC DNA]</scope>
    <source>
        <strain evidence="10">SPB151</strain>
    </source>
</reference>
<gene>
    <name evidence="9" type="ORF">F1D05_14345</name>
</gene>
<evidence type="ECO:0000256" key="3">
    <source>
        <dbReference type="ARBA" id="ARBA00022670"/>
    </source>
</evidence>
<dbReference type="InterPro" id="IPR029062">
    <property type="entry name" value="Class_I_gatase-like"/>
</dbReference>
<comment type="similarity">
    <text evidence="1">Belongs to the peptidase S66 family.</text>
</comment>
<evidence type="ECO:0000313" key="10">
    <source>
        <dbReference type="Proteomes" id="UP000515563"/>
    </source>
</evidence>
<dbReference type="InterPro" id="IPR027461">
    <property type="entry name" value="Carboxypeptidase_A_C_sf"/>
</dbReference>
<evidence type="ECO:0000256" key="6">
    <source>
        <dbReference type="PIRSR" id="PIRSR028757-1"/>
    </source>
</evidence>
<keyword evidence="2 9" id="KW-0121">Carboxypeptidase</keyword>
<feature type="active site" description="Nucleophile" evidence="6">
    <location>
        <position position="116"/>
    </location>
</feature>
<evidence type="ECO:0000259" key="8">
    <source>
        <dbReference type="Pfam" id="PF17676"/>
    </source>
</evidence>
<dbReference type="Gene3D" id="3.40.50.10740">
    <property type="entry name" value="Class I glutamine amidotransferase-like"/>
    <property type="match status" value="1"/>
</dbReference>
<keyword evidence="10" id="KW-1185">Reference proteome</keyword>
<dbReference type="AlphaFoldDB" id="A0A7G6WY06"/>
<dbReference type="GO" id="GO:0008236">
    <property type="term" value="F:serine-type peptidase activity"/>
    <property type="evidence" value="ECO:0007669"/>
    <property type="project" value="UniProtKB-KW"/>
</dbReference>
<proteinExistence type="inferred from homology"/>
<feature type="domain" description="LD-carboxypeptidase C-terminal" evidence="8">
    <location>
        <begin position="194"/>
        <end position="310"/>
    </location>
</feature>
<dbReference type="GO" id="GO:0004180">
    <property type="term" value="F:carboxypeptidase activity"/>
    <property type="evidence" value="ECO:0007669"/>
    <property type="project" value="UniProtKB-KW"/>
</dbReference>
<dbReference type="KEGG" id="kqi:F1D05_14345"/>
<organism evidence="9 10">
    <name type="scientific">Kribbella qitaiheensis</name>
    <dbReference type="NCBI Taxonomy" id="1544730"/>
    <lineage>
        <taxon>Bacteria</taxon>
        <taxon>Bacillati</taxon>
        <taxon>Actinomycetota</taxon>
        <taxon>Actinomycetes</taxon>
        <taxon>Propionibacteriales</taxon>
        <taxon>Kribbellaceae</taxon>
        <taxon>Kribbella</taxon>
    </lineage>
</organism>
<evidence type="ECO:0000313" key="9">
    <source>
        <dbReference type="EMBL" id="QNE18871.1"/>
    </source>
</evidence>
<keyword evidence="3" id="KW-0645">Protease</keyword>
<feature type="active site" description="Charge relay system" evidence="6">
    <location>
        <position position="225"/>
    </location>
</feature>
<evidence type="ECO:0000256" key="2">
    <source>
        <dbReference type="ARBA" id="ARBA00022645"/>
    </source>
</evidence>
<evidence type="ECO:0000256" key="1">
    <source>
        <dbReference type="ARBA" id="ARBA00010233"/>
    </source>
</evidence>
<name>A0A7G6WY06_9ACTN</name>
<dbReference type="SUPFAM" id="SSF141986">
    <property type="entry name" value="LD-carboxypeptidase A C-terminal domain-like"/>
    <property type="match status" value="1"/>
</dbReference>
<dbReference type="Gene3D" id="3.50.30.60">
    <property type="entry name" value="LD-carboxypeptidase A C-terminal domain-like"/>
    <property type="match status" value="1"/>
</dbReference>
<sequence>MIQEGILPARLTAGDHVVIVSPSSTIADRLEQAESARQNIESIFGLRLVYAANARGQHFYSSGTAQQRSDDIMSAFSDPDVRAVLFSTGGATAIDLVDRLDYATIAANPKIVAGLSDSSTLLNAVTARTGVVTYHGFEMFDYADGDLPYASQSMREILFDRWSGSYAPNQNWRDLHGDATTYREWRTIKEGKAQGFAIGGNSEAFMQLAGTSYAPNVSDAILFLETYRLQKRHIQALLVQLKLRGIFESIRGLVVGYCLGSDEPGGGNDRDIAEIAREVSDGYDFPIMQIGEIGHQVENLILPLGIEIELNATLKTLRLPNPAVR</sequence>
<dbReference type="CDD" id="cd07025">
    <property type="entry name" value="Peptidase_S66"/>
    <property type="match status" value="1"/>
</dbReference>
<feature type="domain" description="LD-carboxypeptidase N-terminal" evidence="7">
    <location>
        <begin position="17"/>
        <end position="136"/>
    </location>
</feature>
<dbReference type="GO" id="GO:0006508">
    <property type="term" value="P:proteolysis"/>
    <property type="evidence" value="ECO:0007669"/>
    <property type="project" value="UniProtKB-KW"/>
</dbReference>
<accession>A0A7G6WY06</accession>
<feature type="active site" description="Charge relay system" evidence="6">
    <location>
        <position position="295"/>
    </location>
</feature>
<dbReference type="InterPro" id="IPR027478">
    <property type="entry name" value="LdcA_N"/>
</dbReference>
<dbReference type="PANTHER" id="PTHR30237">
    <property type="entry name" value="MURAMOYLTETRAPEPTIDE CARBOXYPEPTIDASE"/>
    <property type="match status" value="1"/>
</dbReference>
<evidence type="ECO:0000259" key="7">
    <source>
        <dbReference type="Pfam" id="PF02016"/>
    </source>
</evidence>
<dbReference type="EMBL" id="CP043661">
    <property type="protein sequence ID" value="QNE18871.1"/>
    <property type="molecule type" value="Genomic_DNA"/>
</dbReference>
<evidence type="ECO:0000256" key="5">
    <source>
        <dbReference type="ARBA" id="ARBA00022825"/>
    </source>
</evidence>
<keyword evidence="4" id="KW-0378">Hydrolase</keyword>
<dbReference type="PIRSF" id="PIRSF028757">
    <property type="entry name" value="LD-carboxypeptidase"/>
    <property type="match status" value="1"/>
</dbReference>
<reference evidence="9 10" key="2">
    <citation type="journal article" date="2020" name="Microbiol. Resour. Announc.">
        <title>Antarctic desert soil bacteria exhibit high novel natural product potential, evaluated through long-read genome sequencing and comparative genomics.</title>
        <authorList>
            <person name="Benaud N."/>
            <person name="Edwards R.J."/>
            <person name="Amos T.G."/>
            <person name="D'Agostino P.M."/>
            <person name="Gutierrez-Chavez C."/>
            <person name="Montgomery K."/>
            <person name="Nicetic I."/>
            <person name="Ferrari B.C."/>
        </authorList>
    </citation>
    <scope>NUCLEOTIDE SEQUENCE [LARGE SCALE GENOMIC DNA]</scope>
    <source>
        <strain evidence="9 10">SPB151</strain>
    </source>
</reference>
<dbReference type="SUPFAM" id="SSF52317">
    <property type="entry name" value="Class I glutamine amidotransferase-like"/>
    <property type="match status" value="1"/>
</dbReference>
<protein>
    <submittedName>
        <fullName evidence="9">LD-carboxypeptidase</fullName>
    </submittedName>
</protein>
<dbReference type="Pfam" id="PF17676">
    <property type="entry name" value="Peptidase_S66C"/>
    <property type="match status" value="1"/>
</dbReference>
<dbReference type="PANTHER" id="PTHR30237:SF2">
    <property type="entry name" value="MUREIN TETRAPEPTIDE CARBOXYPEPTIDASE"/>
    <property type="match status" value="1"/>
</dbReference>